<proteinExistence type="inferred from homology"/>
<dbReference type="PROSITE" id="PS50893">
    <property type="entry name" value="ABC_TRANSPORTER_2"/>
    <property type="match status" value="1"/>
</dbReference>
<feature type="transmembrane region" description="Helical" evidence="9">
    <location>
        <begin position="676"/>
        <end position="696"/>
    </location>
</feature>
<dbReference type="GO" id="GO:0016887">
    <property type="term" value="F:ATP hydrolysis activity"/>
    <property type="evidence" value="ECO:0007669"/>
    <property type="project" value="InterPro"/>
</dbReference>
<dbReference type="InterPro" id="IPR003439">
    <property type="entry name" value="ABC_transporter-like_ATP-bd"/>
</dbReference>
<evidence type="ECO:0000259" key="10">
    <source>
        <dbReference type="PROSITE" id="PS50893"/>
    </source>
</evidence>
<feature type="domain" description="ABC transporter" evidence="10">
    <location>
        <begin position="36"/>
        <end position="284"/>
    </location>
</feature>
<dbReference type="Gene3D" id="3.40.50.300">
    <property type="entry name" value="P-loop containing nucleotide triphosphate hydrolases"/>
    <property type="match status" value="1"/>
</dbReference>
<dbReference type="InterPro" id="IPR027417">
    <property type="entry name" value="P-loop_NTPase"/>
</dbReference>
<feature type="transmembrane region" description="Helical" evidence="9">
    <location>
        <begin position="422"/>
        <end position="442"/>
    </location>
</feature>
<dbReference type="InterPro" id="IPR050352">
    <property type="entry name" value="ABCG_transporters"/>
</dbReference>
<organism evidence="11 12">
    <name type="scientific">Leptotrombidium deliense</name>
    <dbReference type="NCBI Taxonomy" id="299467"/>
    <lineage>
        <taxon>Eukaryota</taxon>
        <taxon>Metazoa</taxon>
        <taxon>Ecdysozoa</taxon>
        <taxon>Arthropoda</taxon>
        <taxon>Chelicerata</taxon>
        <taxon>Arachnida</taxon>
        <taxon>Acari</taxon>
        <taxon>Acariformes</taxon>
        <taxon>Trombidiformes</taxon>
        <taxon>Prostigmata</taxon>
        <taxon>Anystina</taxon>
        <taxon>Parasitengona</taxon>
        <taxon>Trombiculoidea</taxon>
        <taxon>Trombiculidae</taxon>
        <taxon>Leptotrombidium</taxon>
    </lineage>
</organism>
<accession>A0A443SHP6</accession>
<keyword evidence="6" id="KW-0067">ATP-binding</keyword>
<feature type="transmembrane region" description="Helical" evidence="9">
    <location>
        <begin position="531"/>
        <end position="551"/>
    </location>
</feature>
<dbReference type="PANTHER" id="PTHR48041:SF78">
    <property type="entry name" value="ABC TRANSPORTER EXPRESSED IN TRACHEA, ISOFORM A"/>
    <property type="match status" value="1"/>
</dbReference>
<dbReference type="Pfam" id="PF00005">
    <property type="entry name" value="ABC_tran"/>
    <property type="match status" value="1"/>
</dbReference>
<feature type="transmembrane region" description="Helical" evidence="9">
    <location>
        <begin position="497"/>
        <end position="519"/>
    </location>
</feature>
<dbReference type="InterPro" id="IPR017871">
    <property type="entry name" value="ABC_transporter-like_CS"/>
</dbReference>
<dbReference type="AlphaFoldDB" id="A0A443SHP6"/>
<evidence type="ECO:0000256" key="1">
    <source>
        <dbReference type="ARBA" id="ARBA00004141"/>
    </source>
</evidence>
<dbReference type="GO" id="GO:0005886">
    <property type="term" value="C:plasma membrane"/>
    <property type="evidence" value="ECO:0007669"/>
    <property type="project" value="TreeGrafter"/>
</dbReference>
<feature type="transmembrane region" description="Helical" evidence="9">
    <location>
        <begin position="462"/>
        <end position="485"/>
    </location>
</feature>
<dbReference type="VEuPathDB" id="VectorBase:LDEU005001"/>
<dbReference type="Pfam" id="PF01061">
    <property type="entry name" value="ABC2_membrane"/>
    <property type="match status" value="1"/>
</dbReference>
<keyword evidence="8 9" id="KW-0472">Membrane</keyword>
<comment type="caution">
    <text evidence="11">The sequence shown here is derived from an EMBL/GenBank/DDBJ whole genome shotgun (WGS) entry which is preliminary data.</text>
</comment>
<evidence type="ECO:0000256" key="7">
    <source>
        <dbReference type="ARBA" id="ARBA00022989"/>
    </source>
</evidence>
<evidence type="ECO:0000256" key="9">
    <source>
        <dbReference type="SAM" id="Phobius"/>
    </source>
</evidence>
<dbReference type="Proteomes" id="UP000288716">
    <property type="component" value="Unassembled WGS sequence"/>
</dbReference>
<reference evidence="11 12" key="1">
    <citation type="journal article" date="2018" name="Gigascience">
        <title>Genomes of trombidid mites reveal novel predicted allergens and laterally-transferred genes associated with secondary metabolism.</title>
        <authorList>
            <person name="Dong X."/>
            <person name="Chaisiri K."/>
            <person name="Xia D."/>
            <person name="Armstrong S.D."/>
            <person name="Fang Y."/>
            <person name="Donnelly M.J."/>
            <person name="Kadowaki T."/>
            <person name="McGarry J.W."/>
            <person name="Darby A.C."/>
            <person name="Makepeace B.L."/>
        </authorList>
    </citation>
    <scope>NUCLEOTIDE SEQUENCE [LARGE SCALE GENOMIC DNA]</scope>
    <source>
        <strain evidence="11">UoL-UT</strain>
    </source>
</reference>
<dbReference type="PANTHER" id="PTHR48041">
    <property type="entry name" value="ABC TRANSPORTER G FAMILY MEMBER 28"/>
    <property type="match status" value="1"/>
</dbReference>
<protein>
    <submittedName>
        <fullName evidence="11">ABC transporter sub-family G-like protein 1</fullName>
    </submittedName>
</protein>
<dbReference type="SUPFAM" id="SSF52540">
    <property type="entry name" value="P-loop containing nucleoside triphosphate hydrolases"/>
    <property type="match status" value="1"/>
</dbReference>
<evidence type="ECO:0000256" key="2">
    <source>
        <dbReference type="ARBA" id="ARBA00005814"/>
    </source>
</evidence>
<comment type="subcellular location">
    <subcellularLocation>
        <location evidence="1">Membrane</location>
        <topology evidence="1">Multi-pass membrane protein</topology>
    </subcellularLocation>
</comment>
<dbReference type="OrthoDB" id="6716308at2759"/>
<dbReference type="GO" id="GO:0140359">
    <property type="term" value="F:ABC-type transporter activity"/>
    <property type="evidence" value="ECO:0007669"/>
    <property type="project" value="InterPro"/>
</dbReference>
<keyword evidence="12" id="KW-1185">Reference proteome</keyword>
<dbReference type="InterPro" id="IPR013525">
    <property type="entry name" value="ABC2_TM"/>
</dbReference>
<evidence type="ECO:0000313" key="11">
    <source>
        <dbReference type="EMBL" id="RWS27040.1"/>
    </source>
</evidence>
<feature type="transmembrane region" description="Helical" evidence="9">
    <location>
        <begin position="563"/>
        <end position="583"/>
    </location>
</feature>
<dbReference type="STRING" id="299467.A0A443SHP6"/>
<dbReference type="PROSITE" id="PS00211">
    <property type="entry name" value="ABC_TRANSPORTER_1"/>
    <property type="match status" value="1"/>
</dbReference>
<keyword evidence="7 9" id="KW-1133">Transmembrane helix</keyword>
<evidence type="ECO:0000256" key="3">
    <source>
        <dbReference type="ARBA" id="ARBA00022448"/>
    </source>
</evidence>
<evidence type="ECO:0000313" key="12">
    <source>
        <dbReference type="Proteomes" id="UP000288716"/>
    </source>
</evidence>
<evidence type="ECO:0000256" key="5">
    <source>
        <dbReference type="ARBA" id="ARBA00022741"/>
    </source>
</evidence>
<keyword evidence="5" id="KW-0547">Nucleotide-binding</keyword>
<dbReference type="SMART" id="SM00382">
    <property type="entry name" value="AAA"/>
    <property type="match status" value="1"/>
</dbReference>
<dbReference type="GO" id="GO:0005524">
    <property type="term" value="F:ATP binding"/>
    <property type="evidence" value="ECO:0007669"/>
    <property type="project" value="UniProtKB-KW"/>
</dbReference>
<dbReference type="EMBL" id="NCKV01002291">
    <property type="protein sequence ID" value="RWS27040.1"/>
    <property type="molecule type" value="Genomic_DNA"/>
</dbReference>
<keyword evidence="4 9" id="KW-0812">Transmembrane</keyword>
<comment type="similarity">
    <text evidence="2">Belongs to the ABC transporter superfamily. ABCG family. Eye pigment precursor importer (TC 3.A.1.204) subfamily.</text>
</comment>
<name>A0A443SHP6_9ACAR</name>
<feature type="transmembrane region" description="Helical" evidence="9">
    <location>
        <begin position="359"/>
        <end position="383"/>
    </location>
</feature>
<keyword evidence="3" id="KW-0813">Transport</keyword>
<dbReference type="InterPro" id="IPR003593">
    <property type="entry name" value="AAA+_ATPase"/>
</dbReference>
<evidence type="ECO:0000256" key="8">
    <source>
        <dbReference type="ARBA" id="ARBA00023136"/>
    </source>
</evidence>
<gene>
    <name evidence="11" type="ORF">B4U80_03263</name>
</gene>
<sequence>MEAFTANESENNDEFELIWSHLNYTVHNSLTTRILKRIQGFRNVPKMRQILNDINGCIHSGELMAFMGPSGAGKSTLLECIVGRRMIGKSGDILISGETLTVDNIKVAFVAQHNQFYPHLTVRESILFAATLQIATQHKHSENEELSKSGMDLNDYCSNLTDAAIVNLGLETCSNNRLNNCSGGQLKRLAIAQELISNPRILVLDEPTSGLDSISCFQVIEVLEKLTTQAPKMAILVTMHQPSVKILNLFHKVYVVNKNGECIYEDKPEMLQITLRNAGLQCPVNYNPADFIMEVAYGEHGFEVIDYLAAQHRYLYKEEYKIAQNCKKFEVKTTKAFPFLNHCKTLFQRNLVSTLRNPLLFGLRLMSTFAVPFFLATIFGFNIGARGGCPPKFDSEFEPSQLDYIQEEIIAEIKTTFNNAGCVFFITQFVMFNVLMPTSLAFPEQMIVFKSEKSNHWYGLNSFYFSNFLVESVFQLSFLLIYWPIANYTLDESADLWRFWLSFLLLLVNSFISQTYGYIFGTICMHNIPASVFLGPALLIVPFMSLSGLFIKAKSMSVFFKVLSYLSFIRFVVEGMFITLYGFGRCSHSTNSLVEGREAFIVWMSAMLGVYNEETPSSIAMHSNGSTEQSVGVPSEKFIEEIIDSISGKFISNANDVRSLVMNEYNLDDTDLHQSFLVLFVYLIILRVFAYFVIAIKVKTNQ</sequence>
<evidence type="ECO:0000256" key="6">
    <source>
        <dbReference type="ARBA" id="ARBA00022840"/>
    </source>
</evidence>
<evidence type="ECO:0000256" key="4">
    <source>
        <dbReference type="ARBA" id="ARBA00022692"/>
    </source>
</evidence>